<dbReference type="Proteomes" id="UP000564704">
    <property type="component" value="Unassembled WGS sequence"/>
</dbReference>
<sequence length="206" mass="22106">MPRDRSVLVTSDKETLAYYGKAAGEYAERTAHLDKDPALDAFLAQVPPGGRVLDLGCGPGVMAARMAGEGFAVVATDAVPEMVEMAAVSPGVEARVARFDEIEGEAEFDGVWANFSLLHAPRGDLSGHLRAIHRALRPGGQFHIGMKTGEGERRDELGRLYTFVTEVELRGLLADAGFAPISDRRGREAGMSGIPEDWITILSEAI</sequence>
<accession>A0A844CS62</accession>
<dbReference type="Gene3D" id="3.40.50.150">
    <property type="entry name" value="Vaccinia Virus protein VP39"/>
    <property type="match status" value="1"/>
</dbReference>
<evidence type="ECO:0000313" key="5">
    <source>
        <dbReference type="EMBL" id="MRU16295.1"/>
    </source>
</evidence>
<proteinExistence type="predicted"/>
<evidence type="ECO:0000256" key="1">
    <source>
        <dbReference type="ARBA" id="ARBA00022603"/>
    </source>
</evidence>
<name>A0A844CS62_9RHOB</name>
<comment type="caution">
    <text evidence="5">The sequence shown here is derived from an EMBL/GenBank/DDBJ whole genome shotgun (WGS) entry which is preliminary data.</text>
</comment>
<evidence type="ECO:0000313" key="6">
    <source>
        <dbReference type="Proteomes" id="UP000564704"/>
    </source>
</evidence>
<dbReference type="CDD" id="cd02440">
    <property type="entry name" value="AdoMet_MTases"/>
    <property type="match status" value="1"/>
</dbReference>
<organism evidence="5 6">
    <name type="scientific">Roseovarius bejariae</name>
    <dbReference type="NCBI Taxonomy" id="2576383"/>
    <lineage>
        <taxon>Bacteria</taxon>
        <taxon>Pseudomonadati</taxon>
        <taxon>Pseudomonadota</taxon>
        <taxon>Alphaproteobacteria</taxon>
        <taxon>Rhodobacterales</taxon>
        <taxon>Roseobacteraceae</taxon>
        <taxon>Roseovarius</taxon>
    </lineage>
</organism>
<dbReference type="InterPro" id="IPR041698">
    <property type="entry name" value="Methyltransf_25"/>
</dbReference>
<dbReference type="AlphaFoldDB" id="A0A844CS62"/>
<evidence type="ECO:0000256" key="2">
    <source>
        <dbReference type="ARBA" id="ARBA00022679"/>
    </source>
</evidence>
<dbReference type="PANTHER" id="PTHR43464:SF19">
    <property type="entry name" value="UBIQUINONE BIOSYNTHESIS O-METHYLTRANSFERASE, MITOCHONDRIAL"/>
    <property type="match status" value="1"/>
</dbReference>
<protein>
    <submittedName>
        <fullName evidence="5">Class I SAM-dependent methyltransferase</fullName>
    </submittedName>
</protein>
<dbReference type="SUPFAM" id="SSF53335">
    <property type="entry name" value="S-adenosyl-L-methionine-dependent methyltransferases"/>
    <property type="match status" value="1"/>
</dbReference>
<keyword evidence="3" id="KW-0949">S-adenosyl-L-methionine</keyword>
<reference evidence="5 6" key="1">
    <citation type="submission" date="2019-05" db="EMBL/GenBank/DDBJ databases">
        <title>Roseovarius bejariae sp. nov., a moderately halophylic bacterium isolated from a saline soil in Rambla Salada (Murcia).</title>
        <authorList>
            <person name="Castro D.J."/>
            <person name="Gomez-Altuve A."/>
            <person name="Reina J.C."/>
            <person name="Rodriguez M."/>
            <person name="Sampedro I."/>
            <person name="Llamas I."/>
            <person name="Martinez-Checa F."/>
        </authorList>
    </citation>
    <scope>NUCLEOTIDE SEQUENCE [LARGE SCALE GENOMIC DNA]</scope>
    <source>
        <strain evidence="5 6">A21</strain>
    </source>
</reference>
<evidence type="ECO:0000256" key="3">
    <source>
        <dbReference type="ARBA" id="ARBA00022691"/>
    </source>
</evidence>
<keyword evidence="6" id="KW-1185">Reference proteome</keyword>
<dbReference type="GO" id="GO:0008168">
    <property type="term" value="F:methyltransferase activity"/>
    <property type="evidence" value="ECO:0007669"/>
    <property type="project" value="UniProtKB-KW"/>
</dbReference>
<evidence type="ECO:0000259" key="4">
    <source>
        <dbReference type="Pfam" id="PF13649"/>
    </source>
</evidence>
<dbReference type="PANTHER" id="PTHR43464">
    <property type="entry name" value="METHYLTRANSFERASE"/>
    <property type="match status" value="1"/>
</dbReference>
<feature type="domain" description="Methyltransferase" evidence="4">
    <location>
        <begin position="52"/>
        <end position="140"/>
    </location>
</feature>
<dbReference type="OrthoDB" id="9804312at2"/>
<dbReference type="GO" id="GO:0032259">
    <property type="term" value="P:methylation"/>
    <property type="evidence" value="ECO:0007669"/>
    <property type="project" value="UniProtKB-KW"/>
</dbReference>
<keyword evidence="1 5" id="KW-0489">Methyltransferase</keyword>
<keyword evidence="2 5" id="KW-0808">Transferase</keyword>
<dbReference type="InterPro" id="IPR029063">
    <property type="entry name" value="SAM-dependent_MTases_sf"/>
</dbReference>
<dbReference type="EMBL" id="SZWE01000001">
    <property type="protein sequence ID" value="MRU16295.1"/>
    <property type="molecule type" value="Genomic_DNA"/>
</dbReference>
<dbReference type="Pfam" id="PF13649">
    <property type="entry name" value="Methyltransf_25"/>
    <property type="match status" value="1"/>
</dbReference>
<gene>
    <name evidence="5" type="ORF">FDP25_12705</name>
</gene>